<accession>A0A316WPN3</accession>
<reference evidence="1" key="1">
    <citation type="submission" date="2018-04" db="EMBL/GenBank/DDBJ databases">
        <title>Draft Genome Sequences of Chryseobacterium lactis NCTC11390T isolated from milk, Chryseobacterium oncorhynchi 701B-08T from rainbow trout, and Chryseobacterium viscerum 687B-08T from diseased fish.</title>
        <authorList>
            <person name="Jeong J.-J."/>
            <person name="Lee Y.J."/>
            <person name="Pathiraja D."/>
            <person name="Park B."/>
            <person name="Choi I.-G."/>
            <person name="Kim K.D."/>
        </authorList>
    </citation>
    <scope>NUCLEOTIDE SEQUENCE [LARGE SCALE GENOMIC DNA]</scope>
    <source>
        <strain evidence="1">701B-08</strain>
    </source>
</reference>
<dbReference type="AlphaFoldDB" id="A0A316WPN3"/>
<comment type="caution">
    <text evidence="1">The sequence shown here is derived from an EMBL/GenBank/DDBJ whole genome shotgun (WGS) entry which is preliminary data.</text>
</comment>
<gene>
    <name evidence="1" type="ORF">C1638_014330</name>
</gene>
<sequence length="106" mass="12639">MESNNTILKVLDIKRLIHVLSEELNKLNDADVVEFEDDLYWNILDKDLYDPYEEPKDLTMGSLTEDWLFLQKVLNKEREMTDYDLYKLGSILKFLGKKNIIIKNRI</sequence>
<proteinExistence type="predicted"/>
<evidence type="ECO:0000313" key="2">
    <source>
        <dbReference type="Proteomes" id="UP000236182"/>
    </source>
</evidence>
<organism evidence="1 2">
    <name type="scientific">Chryseobacterium oncorhynchi</name>
    <dbReference type="NCBI Taxonomy" id="741074"/>
    <lineage>
        <taxon>Bacteria</taxon>
        <taxon>Pseudomonadati</taxon>
        <taxon>Bacteroidota</taxon>
        <taxon>Flavobacteriia</taxon>
        <taxon>Flavobacteriales</taxon>
        <taxon>Weeksellaceae</taxon>
        <taxon>Chryseobacterium group</taxon>
        <taxon>Chryseobacterium</taxon>
    </lineage>
</organism>
<dbReference type="RefSeq" id="WP_109622049.1">
    <property type="nucleotide sequence ID" value="NZ_PPEI02000004.1"/>
</dbReference>
<dbReference type="EMBL" id="PPEI02000004">
    <property type="protein sequence ID" value="PWN63245.1"/>
    <property type="molecule type" value="Genomic_DNA"/>
</dbReference>
<keyword evidence="2" id="KW-1185">Reference proteome</keyword>
<dbReference type="Proteomes" id="UP000236182">
    <property type="component" value="Unassembled WGS sequence"/>
</dbReference>
<evidence type="ECO:0000313" key="1">
    <source>
        <dbReference type="EMBL" id="PWN63245.1"/>
    </source>
</evidence>
<name>A0A316WPN3_9FLAO</name>
<protein>
    <submittedName>
        <fullName evidence="1">Uncharacterized protein</fullName>
    </submittedName>
</protein>
<dbReference type="OrthoDB" id="6630352at2"/>